<evidence type="ECO:0000313" key="6">
    <source>
        <dbReference type="EMBL" id="PVZ08071.1"/>
    </source>
</evidence>
<feature type="transmembrane region" description="Helical" evidence="5">
    <location>
        <begin position="12"/>
        <end position="31"/>
    </location>
</feature>
<dbReference type="PANTHER" id="PTHR47529">
    <property type="entry name" value="PEPTIDYL-PROLYL CIS-TRANS ISOMERASE D"/>
    <property type="match status" value="1"/>
</dbReference>
<dbReference type="Gene3D" id="1.10.4030.10">
    <property type="entry name" value="Porin chaperone SurA, peptide-binding domain"/>
    <property type="match status" value="1"/>
</dbReference>
<dbReference type="Proteomes" id="UP000245462">
    <property type="component" value="Unassembled WGS sequence"/>
</dbReference>
<accession>A0A2U1F7B4</accession>
<name>A0A2U1F7B4_9PORP</name>
<evidence type="ECO:0000256" key="2">
    <source>
        <dbReference type="ARBA" id="ARBA00022475"/>
    </source>
</evidence>
<dbReference type="EMBL" id="QEKY01000015">
    <property type="protein sequence ID" value="PVZ08071.1"/>
    <property type="molecule type" value="Genomic_DNA"/>
</dbReference>
<proteinExistence type="predicted"/>
<keyword evidence="5" id="KW-1133">Transmembrane helix</keyword>
<dbReference type="GO" id="GO:0003755">
    <property type="term" value="F:peptidyl-prolyl cis-trans isomerase activity"/>
    <property type="evidence" value="ECO:0007669"/>
    <property type="project" value="InterPro"/>
</dbReference>
<reference evidence="6 7" key="1">
    <citation type="submission" date="2018-04" db="EMBL/GenBank/DDBJ databases">
        <title>Genomic Encyclopedia of Type Strains, Phase IV (KMG-IV): sequencing the most valuable type-strain genomes for metagenomic binning, comparative biology and taxonomic classification.</title>
        <authorList>
            <person name="Goeker M."/>
        </authorList>
    </citation>
    <scope>NUCLEOTIDE SEQUENCE [LARGE SCALE GENOMIC DNA]</scope>
    <source>
        <strain evidence="6 7">DSM 28520</strain>
    </source>
</reference>
<comment type="subcellular location">
    <subcellularLocation>
        <location evidence="1">Cell membrane</location>
    </subcellularLocation>
</comment>
<protein>
    <submittedName>
        <fullName evidence="6">Peptidyl-prolyl cis-trans isomerase D</fullName>
    </submittedName>
</protein>
<keyword evidence="5" id="KW-0812">Transmembrane</keyword>
<dbReference type="GO" id="GO:0005886">
    <property type="term" value="C:plasma membrane"/>
    <property type="evidence" value="ECO:0007669"/>
    <property type="project" value="UniProtKB-SubCell"/>
</dbReference>
<keyword evidence="3 5" id="KW-0472">Membrane</keyword>
<evidence type="ECO:0000256" key="4">
    <source>
        <dbReference type="ARBA" id="ARBA00023186"/>
    </source>
</evidence>
<dbReference type="SUPFAM" id="SSF109998">
    <property type="entry name" value="Triger factor/SurA peptide-binding domain-like"/>
    <property type="match status" value="1"/>
</dbReference>
<organism evidence="6 7">
    <name type="scientific">Porphyromonas loveana</name>
    <dbReference type="NCBI Taxonomy" id="1884669"/>
    <lineage>
        <taxon>Bacteria</taxon>
        <taxon>Pseudomonadati</taxon>
        <taxon>Bacteroidota</taxon>
        <taxon>Bacteroidia</taxon>
        <taxon>Bacteroidales</taxon>
        <taxon>Porphyromonadaceae</taxon>
        <taxon>Porphyromonas</taxon>
    </lineage>
</organism>
<keyword evidence="2" id="KW-1003">Cell membrane</keyword>
<sequence length="715" mass="79404">MATLEKIRGKAGLLIVVVGLALFAFIIGDFLRSGSTFFRQSQEVVLDIDGEKIKIYDYQQRLHEMETLAERNGTQMTDEQRAAINNQLAQQYIQDYVLEQEAGKLGLAVSADELLALIIGDGVQPSMIAQQFLSQYGINSTDKVAVNDFLNQISDKQIKTLPADQQSYVYAIQNEWRNVEKQIKDTRLQEKLAALLTRSYAINDIDAKYESGVPNREIALVQAPISVIGDANIKATDEEVKKYYDEHKEFFVQKYPSTIVQYIRAQVVPSAQDLASAETEMQKTRTEMLQQNDMEALARNYSEKFVAPSFLTPTELDRMNLGASITEFIKTAAIGEVNTPILENNHYSLVKLMAKKSAPESMNIAIIALDSTNLAKADSICDALNAGGDFAAAARKYSADPSSRETGGVLVFPNQFTQMPDSAVTEAMAQQMRLDTLFKVPANKVIKVNQNQVVFLAKAFNAKGMVDKYRIAYIGVDASFSDETYNKKYAELTELLNSGSTFAKMAEQARKKGLIVEENAEVSVFSDRLSDITSSREIVSWALKAKKDEVHDKIFRCGTNNLVIAAVKDQVPSGYRPMAMLKDQITEQVRIKKQGEKLVADLKAKKLNDLDAYATAMSSKVDTLVGVSFMPTGSQAAELAGYSMVTPISQLSEPFAARNYVMVVKPLSETDKAAGQSLEAQRAQKRRALGQQTAYRAFRKMLDLVPVTDNRARFY</sequence>
<dbReference type="AlphaFoldDB" id="A0A2U1F7B4"/>
<dbReference type="OrthoDB" id="9812372at2"/>
<dbReference type="GeneID" id="94551266"/>
<dbReference type="InterPro" id="IPR052029">
    <property type="entry name" value="PpiD_chaperone"/>
</dbReference>
<dbReference type="SUPFAM" id="SSF54534">
    <property type="entry name" value="FKBP-like"/>
    <property type="match status" value="1"/>
</dbReference>
<dbReference type="PANTHER" id="PTHR47529:SF1">
    <property type="entry name" value="PERIPLASMIC CHAPERONE PPID"/>
    <property type="match status" value="1"/>
</dbReference>
<evidence type="ECO:0000313" key="7">
    <source>
        <dbReference type="Proteomes" id="UP000245462"/>
    </source>
</evidence>
<dbReference type="InterPro" id="IPR046357">
    <property type="entry name" value="PPIase_dom_sf"/>
</dbReference>
<keyword evidence="6" id="KW-0413">Isomerase</keyword>
<dbReference type="Pfam" id="PF13623">
    <property type="entry name" value="SurA_N_2"/>
    <property type="match status" value="1"/>
</dbReference>
<evidence type="ECO:0000256" key="1">
    <source>
        <dbReference type="ARBA" id="ARBA00004236"/>
    </source>
</evidence>
<dbReference type="InterPro" id="IPR027304">
    <property type="entry name" value="Trigger_fact/SurA_dom_sf"/>
</dbReference>
<comment type="caution">
    <text evidence="6">The sequence shown here is derived from an EMBL/GenBank/DDBJ whole genome shotgun (WGS) entry which is preliminary data.</text>
</comment>
<dbReference type="Pfam" id="PF13616">
    <property type="entry name" value="Rotamase_3"/>
    <property type="match status" value="1"/>
</dbReference>
<dbReference type="Gene3D" id="3.10.50.40">
    <property type="match status" value="2"/>
</dbReference>
<keyword evidence="7" id="KW-1185">Reference proteome</keyword>
<evidence type="ECO:0000256" key="5">
    <source>
        <dbReference type="SAM" id="Phobius"/>
    </source>
</evidence>
<keyword evidence="4" id="KW-0143">Chaperone</keyword>
<gene>
    <name evidence="6" type="ORF">C7382_1154</name>
</gene>
<evidence type="ECO:0000256" key="3">
    <source>
        <dbReference type="ARBA" id="ARBA00023136"/>
    </source>
</evidence>
<dbReference type="RefSeq" id="WP_116679804.1">
    <property type="nucleotide sequence ID" value="NZ_QEKY01000015.1"/>
</dbReference>